<dbReference type="Proteomes" id="UP001056336">
    <property type="component" value="Chromosome"/>
</dbReference>
<dbReference type="SMART" id="SM00089">
    <property type="entry name" value="PKD"/>
    <property type="match status" value="1"/>
</dbReference>
<dbReference type="EMBL" id="CP097332">
    <property type="protein sequence ID" value="UQX89204.1"/>
    <property type="molecule type" value="Genomic_DNA"/>
</dbReference>
<dbReference type="Gene3D" id="2.60.40.10">
    <property type="entry name" value="Immunoglobulins"/>
    <property type="match status" value="1"/>
</dbReference>
<evidence type="ECO:0000259" key="1">
    <source>
        <dbReference type="PROSITE" id="PS50093"/>
    </source>
</evidence>
<dbReference type="InterPro" id="IPR022409">
    <property type="entry name" value="PKD/Chitinase_dom"/>
</dbReference>
<dbReference type="Pfam" id="PF18911">
    <property type="entry name" value="PKD_4"/>
    <property type="match status" value="1"/>
</dbReference>
<dbReference type="InterPro" id="IPR035986">
    <property type="entry name" value="PKD_dom_sf"/>
</dbReference>
<reference evidence="2" key="2">
    <citation type="submission" date="2022-05" db="EMBL/GenBank/DDBJ databases">
        <authorList>
            <person name="Kim J.-S."/>
            <person name="Lee K."/>
            <person name="Suh M."/>
            <person name="Eom M."/>
            <person name="Kim J.-S."/>
            <person name="Kim D.-S."/>
            <person name="Ko S.-H."/>
            <person name="Shin Y."/>
            <person name="Lee J.-S."/>
        </authorList>
    </citation>
    <scope>NUCLEOTIDE SEQUENCE</scope>
    <source>
        <strain evidence="2">N237</strain>
    </source>
</reference>
<evidence type="ECO:0000313" key="3">
    <source>
        <dbReference type="Proteomes" id="UP001056336"/>
    </source>
</evidence>
<keyword evidence="3" id="KW-1185">Reference proteome</keyword>
<dbReference type="InterPro" id="IPR000601">
    <property type="entry name" value="PKD_dom"/>
</dbReference>
<protein>
    <submittedName>
        <fullName evidence="2">PKD domain-containing protein</fullName>
    </submittedName>
</protein>
<dbReference type="PROSITE" id="PS50093">
    <property type="entry name" value="PKD"/>
    <property type="match status" value="1"/>
</dbReference>
<dbReference type="SUPFAM" id="SSF49299">
    <property type="entry name" value="PKD domain"/>
    <property type="match status" value="1"/>
</dbReference>
<dbReference type="Gene3D" id="2.60.120.200">
    <property type="match status" value="1"/>
</dbReference>
<dbReference type="InterPro" id="IPR013783">
    <property type="entry name" value="Ig-like_fold"/>
</dbReference>
<gene>
    <name evidence="2" type="ORF">M6D93_04165</name>
</gene>
<organism evidence="2 3">
    <name type="scientific">Jatrophihabitans telluris</name>
    <dbReference type="NCBI Taxonomy" id="2038343"/>
    <lineage>
        <taxon>Bacteria</taxon>
        <taxon>Bacillati</taxon>
        <taxon>Actinomycetota</taxon>
        <taxon>Actinomycetes</taxon>
        <taxon>Jatrophihabitantales</taxon>
        <taxon>Jatrophihabitantaceae</taxon>
        <taxon>Jatrophihabitans</taxon>
    </lineage>
</organism>
<reference evidence="2" key="1">
    <citation type="journal article" date="2018" name="Int. J. Syst. Evol. Microbiol.">
        <title>Jatrophihabitans telluris sp. nov., isolated from sediment soil of lava forest wetlands and the emended description of the genus Jatrophihabitans.</title>
        <authorList>
            <person name="Lee K.C."/>
            <person name="Suh M.K."/>
            <person name="Eom M.K."/>
            <person name="Kim K.K."/>
            <person name="Kim J.S."/>
            <person name="Kim D.S."/>
            <person name="Ko S.H."/>
            <person name="Shin Y.K."/>
            <person name="Lee J.S."/>
        </authorList>
    </citation>
    <scope>NUCLEOTIDE SEQUENCE</scope>
    <source>
        <strain evidence="2">N237</strain>
    </source>
</reference>
<accession>A0ABY4R0C8</accession>
<proteinExistence type="predicted"/>
<evidence type="ECO:0000313" key="2">
    <source>
        <dbReference type="EMBL" id="UQX89204.1"/>
    </source>
</evidence>
<feature type="domain" description="PKD" evidence="1">
    <location>
        <begin position="211"/>
        <end position="295"/>
    </location>
</feature>
<name>A0ABY4R0C8_9ACTN</name>
<sequence>MTTYTLDFEGGTNGSSVSASGWTVIPGSGAAITYDNTRAAHGVQSAKLVPASGIASSVYVNTLNTTTAAIRGYFYFSTITSDDEWLFKFGGAGNSTDLIGKLNSAGALRLQDTTGTKWTAASALPLNQWVRIEMRLDLGANTAQLVYYLGDSTTPVTGGDSGTISVSAGTIINYGVFGRPNNGTYTTPFWVDDVRLVDSSASLIGPVPVPPVAAFSSTPTALTVAFDATASTATSPATVSSYTWDFGDSSSGSGSGPSHTYATGGTYSVALYVTDSTGSTSSTVTHSVTVAGASYTVVPASTSVATGWTASSGTVLSCLQDTDQTTLITSPAGPTNQELTVVLGALVPPTTGNPLRILINIDTLSAASGSFNAYLIEGSTTRSTILSTSIPGGSGSSVSNVATLTFPWTDVSAVTDWSALKLKLLITAA</sequence>
<dbReference type="RefSeq" id="WP_249773100.1">
    <property type="nucleotide sequence ID" value="NZ_CP097332.1"/>
</dbReference>